<sequence>MVPQEVENLSLGGQRDCISHTKPPSAHPEA</sequence>
<dbReference type="Proteomes" id="UP000030753">
    <property type="component" value="Unassembled WGS sequence"/>
</dbReference>
<reference evidence="2 3" key="1">
    <citation type="submission" date="2011-06" db="EMBL/GenBank/DDBJ databases">
        <title>The Genome Sequence of Fusarium oxysporum FOSC 3-a.</title>
        <authorList>
            <consortium name="The Broad Institute Genome Sequencing Platform"/>
            <person name="Ma L.-J."/>
            <person name="Gale L.R."/>
            <person name="Schwartz D.C."/>
            <person name="Zhou S."/>
            <person name="Corby-Kistler H."/>
            <person name="Young S.K."/>
            <person name="Zeng Q."/>
            <person name="Gargeya S."/>
            <person name="Fitzgerald M."/>
            <person name="Haas B."/>
            <person name="Abouelleil A."/>
            <person name="Alvarado L."/>
            <person name="Arachchi H.M."/>
            <person name="Berlin A."/>
            <person name="Brown A."/>
            <person name="Chapman S.B."/>
            <person name="Chen Z."/>
            <person name="Dunbar C."/>
            <person name="Freedman E."/>
            <person name="Gearin G."/>
            <person name="Gellesch M."/>
            <person name="Goldberg J."/>
            <person name="Griggs A."/>
            <person name="Gujja S."/>
            <person name="Heiman D."/>
            <person name="Howarth C."/>
            <person name="Larson L."/>
            <person name="Lui A."/>
            <person name="MacDonald P.J.P."/>
            <person name="Mehta T."/>
            <person name="Montmayeur A."/>
            <person name="Murphy C."/>
            <person name="Neiman D."/>
            <person name="Pearson M."/>
            <person name="Priest M."/>
            <person name="Roberts A."/>
            <person name="Saif S."/>
            <person name="Shea T."/>
            <person name="Shenoy N."/>
            <person name="Sisk P."/>
            <person name="Stolte C."/>
            <person name="Sykes S."/>
            <person name="Wortman J."/>
            <person name="Nusbaum C."/>
            <person name="Birren B."/>
        </authorList>
    </citation>
    <scope>NUCLEOTIDE SEQUENCE [LARGE SCALE GENOMIC DNA]</scope>
    <source>
        <strain evidence="3">FOSC 3-a</strain>
    </source>
</reference>
<gene>
    <name evidence="2" type="ORF">FOYG_03139</name>
</gene>
<name>W9J1W7_FUSOX</name>
<dbReference type="HOGENOM" id="CLU_3406384_0_0_1"/>
<organism evidence="2 3">
    <name type="scientific">Fusarium oxysporum NRRL 32931</name>
    <dbReference type="NCBI Taxonomy" id="660029"/>
    <lineage>
        <taxon>Eukaryota</taxon>
        <taxon>Fungi</taxon>
        <taxon>Dikarya</taxon>
        <taxon>Ascomycota</taxon>
        <taxon>Pezizomycotina</taxon>
        <taxon>Sordariomycetes</taxon>
        <taxon>Hypocreomycetidae</taxon>
        <taxon>Hypocreales</taxon>
        <taxon>Nectriaceae</taxon>
        <taxon>Fusarium</taxon>
        <taxon>Fusarium oxysporum species complex</taxon>
    </lineage>
</organism>
<evidence type="ECO:0000313" key="2">
    <source>
        <dbReference type="EMBL" id="EWY98849.1"/>
    </source>
</evidence>
<feature type="region of interest" description="Disordered" evidence="1">
    <location>
        <begin position="1"/>
        <end position="30"/>
    </location>
</feature>
<accession>W9J1W7</accession>
<dbReference type="EMBL" id="JH717840">
    <property type="protein sequence ID" value="EWY98849.1"/>
    <property type="molecule type" value="Genomic_DNA"/>
</dbReference>
<protein>
    <submittedName>
        <fullName evidence="2">Uncharacterized protein</fullName>
    </submittedName>
</protein>
<evidence type="ECO:0000313" key="3">
    <source>
        <dbReference type="Proteomes" id="UP000030753"/>
    </source>
</evidence>
<proteinExistence type="predicted"/>
<dbReference type="AlphaFoldDB" id="W9J1W7"/>
<evidence type="ECO:0000256" key="1">
    <source>
        <dbReference type="SAM" id="MobiDB-lite"/>
    </source>
</evidence>